<protein>
    <recommendedName>
        <fullName evidence="2">D-isomer specific 2-hydroxyacid dehydrogenase catalytic domain-containing protein</fullName>
    </recommendedName>
</protein>
<name>A0A382XNI5_9ZZZZ</name>
<dbReference type="Gene3D" id="3.40.50.720">
    <property type="entry name" value="NAD(P)-binding Rossmann-like Domain"/>
    <property type="match status" value="1"/>
</dbReference>
<feature type="non-terminal residue" evidence="1">
    <location>
        <position position="79"/>
    </location>
</feature>
<sequence length="79" mass="9255">MKIVIAASIPWFDPAINELQMKYRDIEFVRPKTESAIHREIKTAEAAVVINWNQKLHRIAKNIKWLQFLTGGINKSLFY</sequence>
<evidence type="ECO:0000313" key="1">
    <source>
        <dbReference type="EMBL" id="SVD72185.1"/>
    </source>
</evidence>
<evidence type="ECO:0008006" key="2">
    <source>
        <dbReference type="Google" id="ProtNLM"/>
    </source>
</evidence>
<reference evidence="1" key="1">
    <citation type="submission" date="2018-05" db="EMBL/GenBank/DDBJ databases">
        <authorList>
            <person name="Lanie J.A."/>
            <person name="Ng W.-L."/>
            <person name="Kazmierczak K.M."/>
            <person name="Andrzejewski T.M."/>
            <person name="Davidsen T.M."/>
            <person name="Wayne K.J."/>
            <person name="Tettelin H."/>
            <person name="Glass J.I."/>
            <person name="Rusch D."/>
            <person name="Podicherti R."/>
            <person name="Tsui H.-C.T."/>
            <person name="Winkler M.E."/>
        </authorList>
    </citation>
    <scope>NUCLEOTIDE SEQUENCE</scope>
</reference>
<gene>
    <name evidence="1" type="ORF">METZ01_LOCUS425039</name>
</gene>
<proteinExistence type="predicted"/>
<accession>A0A382XNI5</accession>
<feature type="non-terminal residue" evidence="1">
    <location>
        <position position="1"/>
    </location>
</feature>
<dbReference type="EMBL" id="UINC01168906">
    <property type="protein sequence ID" value="SVD72185.1"/>
    <property type="molecule type" value="Genomic_DNA"/>
</dbReference>
<dbReference type="AlphaFoldDB" id="A0A382XNI5"/>
<organism evidence="1">
    <name type="scientific">marine metagenome</name>
    <dbReference type="NCBI Taxonomy" id="408172"/>
    <lineage>
        <taxon>unclassified sequences</taxon>
        <taxon>metagenomes</taxon>
        <taxon>ecological metagenomes</taxon>
    </lineage>
</organism>